<evidence type="ECO:0000313" key="3">
    <source>
        <dbReference type="EMBL" id="GHP11028.1"/>
    </source>
</evidence>
<feature type="compositionally biased region" description="Gly residues" evidence="2">
    <location>
        <begin position="28"/>
        <end position="43"/>
    </location>
</feature>
<comment type="similarity">
    <text evidence="1">Belongs to the RRP15 family.</text>
</comment>
<sequence length="343" mass="35996">MPRGWGSEGGRATLASRNSNLGKRKLGGRGGGGRGGGGGGGGVARRRGDSAGDVEGNPGRVLDADADAAAAAADDLEFDADVDDSDDEEEDGDSSDGDEYDDDDDDDLFGDDDDDDDGELDDSEEDDEPGNNNNAKAVEKNTSSADAFTRAFQKAEKLANKGKKKSPNQTMQPQEDDILDASKVVARRRAEAKALKVSRSERRKEKLALKQQCRVYPTIKGETPDEDAREKKLARLATRGVVRLFNAVRAAQKAEEGADVGKARAAKQGLVRSLEGTAVAPKVRSKAGGGGGAATSSKWGVLSGAGVVENGKGMRMRQWDDTTLPAAEADVADDVAPPESLFD</sequence>
<dbReference type="InterPro" id="IPR012459">
    <property type="entry name" value="Rrp15"/>
</dbReference>
<evidence type="ECO:0000256" key="1">
    <source>
        <dbReference type="ARBA" id="ARBA00007462"/>
    </source>
</evidence>
<dbReference type="Proteomes" id="UP000660262">
    <property type="component" value="Unassembled WGS sequence"/>
</dbReference>
<dbReference type="PANTHER" id="PTHR13245">
    <property type="entry name" value="RRP15-LIKE PROTEIN"/>
    <property type="match status" value="1"/>
</dbReference>
<evidence type="ECO:0008006" key="5">
    <source>
        <dbReference type="Google" id="ProtNLM"/>
    </source>
</evidence>
<dbReference type="AlphaFoldDB" id="A0A830HVN9"/>
<dbReference type="PANTHER" id="PTHR13245:SF14">
    <property type="entry name" value="RRP15-LIKE PROTEIN"/>
    <property type="match status" value="1"/>
</dbReference>
<feature type="compositionally biased region" description="Acidic residues" evidence="2">
    <location>
        <begin position="74"/>
        <end position="129"/>
    </location>
</feature>
<dbReference type="Pfam" id="PF07890">
    <property type="entry name" value="Rrp15p"/>
    <property type="match status" value="1"/>
</dbReference>
<evidence type="ECO:0000313" key="4">
    <source>
        <dbReference type="Proteomes" id="UP000660262"/>
    </source>
</evidence>
<dbReference type="GO" id="GO:0030687">
    <property type="term" value="C:preribosome, large subunit precursor"/>
    <property type="evidence" value="ECO:0007669"/>
    <property type="project" value="TreeGrafter"/>
</dbReference>
<proteinExistence type="inferred from homology"/>
<protein>
    <recommendedName>
        <fullName evidence="5">RRP15-like protein</fullName>
    </recommendedName>
</protein>
<keyword evidence="4" id="KW-1185">Reference proteome</keyword>
<name>A0A830HVN9_9CHLO</name>
<dbReference type="OrthoDB" id="20949at2759"/>
<comment type="caution">
    <text evidence="3">The sequence shown here is derived from an EMBL/GenBank/DDBJ whole genome shotgun (WGS) entry which is preliminary data.</text>
</comment>
<dbReference type="GO" id="GO:0000460">
    <property type="term" value="P:maturation of 5.8S rRNA"/>
    <property type="evidence" value="ECO:0007669"/>
    <property type="project" value="TreeGrafter"/>
</dbReference>
<organism evidence="3 4">
    <name type="scientific">Pycnococcus provasolii</name>
    <dbReference type="NCBI Taxonomy" id="41880"/>
    <lineage>
        <taxon>Eukaryota</taxon>
        <taxon>Viridiplantae</taxon>
        <taxon>Chlorophyta</taxon>
        <taxon>Pseudoscourfieldiophyceae</taxon>
        <taxon>Pseudoscourfieldiales</taxon>
        <taxon>Pycnococcaceae</taxon>
        <taxon>Pycnococcus</taxon>
    </lineage>
</organism>
<feature type="region of interest" description="Disordered" evidence="2">
    <location>
        <begin position="1"/>
        <end position="182"/>
    </location>
</feature>
<reference evidence="3" key="1">
    <citation type="submission" date="2020-10" db="EMBL/GenBank/DDBJ databases">
        <title>Unveiling of a novel bifunctional photoreceptor, Dualchrome1, isolated from a cosmopolitan green alga.</title>
        <authorList>
            <person name="Suzuki S."/>
            <person name="Kawachi M."/>
        </authorList>
    </citation>
    <scope>NUCLEOTIDE SEQUENCE</scope>
    <source>
        <strain evidence="3">NIES 2893</strain>
    </source>
</reference>
<accession>A0A830HVN9</accession>
<dbReference type="GO" id="GO:0000470">
    <property type="term" value="P:maturation of LSU-rRNA"/>
    <property type="evidence" value="ECO:0007669"/>
    <property type="project" value="TreeGrafter"/>
</dbReference>
<gene>
    <name evidence="3" type="ORF">PPROV_000975800</name>
</gene>
<dbReference type="EMBL" id="BNJQ01000032">
    <property type="protein sequence ID" value="GHP11028.1"/>
    <property type="molecule type" value="Genomic_DNA"/>
</dbReference>
<evidence type="ECO:0000256" key="2">
    <source>
        <dbReference type="SAM" id="MobiDB-lite"/>
    </source>
</evidence>
<feature type="compositionally biased region" description="Polar residues" evidence="2">
    <location>
        <begin position="130"/>
        <end position="146"/>
    </location>
</feature>